<dbReference type="RefSeq" id="WP_306090472.1">
    <property type="nucleotide sequence ID" value="NZ_CP120992.1"/>
</dbReference>
<dbReference type="EMBL" id="CP120992">
    <property type="protein sequence ID" value="WLQ42834.1"/>
    <property type="molecule type" value="Genomic_DNA"/>
</dbReference>
<feature type="compositionally biased region" description="Low complexity" evidence="1">
    <location>
        <begin position="21"/>
        <end position="34"/>
    </location>
</feature>
<organism evidence="3 4">
    <name type="scientific">Streptomyces laculatispora</name>
    <dbReference type="NCBI Taxonomy" id="887464"/>
    <lineage>
        <taxon>Bacteria</taxon>
        <taxon>Bacillati</taxon>
        <taxon>Actinomycetota</taxon>
        <taxon>Actinomycetes</taxon>
        <taxon>Kitasatosporales</taxon>
        <taxon>Streptomycetaceae</taxon>
        <taxon>Streptomyces</taxon>
    </lineage>
</organism>
<accession>A0ABY9I831</accession>
<proteinExistence type="predicted"/>
<evidence type="ECO:0000313" key="4">
    <source>
        <dbReference type="Proteomes" id="UP001229952"/>
    </source>
</evidence>
<feature type="chain" id="PRO_5047077535" evidence="2">
    <location>
        <begin position="26"/>
        <end position="93"/>
    </location>
</feature>
<evidence type="ECO:0000256" key="1">
    <source>
        <dbReference type="SAM" id="MobiDB-lite"/>
    </source>
</evidence>
<feature type="signal peptide" evidence="2">
    <location>
        <begin position="1"/>
        <end position="25"/>
    </location>
</feature>
<keyword evidence="2" id="KW-0732">Signal</keyword>
<name>A0ABY9I831_9ACTN</name>
<sequence length="93" mass="9833">MRFRTFAVATLLAAASFTQTGTATAATPVPTASQRNVADDERCPFPGAQQTNGTGFDTCVPGGEWVYQDCPPGTASVQGWGAAKWHIWCVVPE</sequence>
<gene>
    <name evidence="3" type="ORF">P8A22_24610</name>
</gene>
<dbReference type="Proteomes" id="UP001229952">
    <property type="component" value="Chromosome"/>
</dbReference>
<evidence type="ECO:0000256" key="2">
    <source>
        <dbReference type="SAM" id="SignalP"/>
    </source>
</evidence>
<feature type="region of interest" description="Disordered" evidence="1">
    <location>
        <begin position="21"/>
        <end position="48"/>
    </location>
</feature>
<reference evidence="3 4" key="1">
    <citation type="submission" date="2023-03" db="EMBL/GenBank/DDBJ databases">
        <title>Isolation and description of six Streptomyces strains from soil environments, able to metabolize different microbial glucans.</title>
        <authorList>
            <person name="Widen T."/>
            <person name="Larsbrink J."/>
        </authorList>
    </citation>
    <scope>NUCLEOTIDE SEQUENCE [LARGE SCALE GENOMIC DNA]</scope>
    <source>
        <strain evidence="3 4">Mut2</strain>
    </source>
</reference>
<keyword evidence="4" id="KW-1185">Reference proteome</keyword>
<protein>
    <submittedName>
        <fullName evidence="3">Uncharacterized protein</fullName>
    </submittedName>
</protein>
<evidence type="ECO:0000313" key="3">
    <source>
        <dbReference type="EMBL" id="WLQ42834.1"/>
    </source>
</evidence>